<feature type="transmembrane region" description="Helical" evidence="5">
    <location>
        <begin position="66"/>
        <end position="87"/>
    </location>
</feature>
<dbReference type="InterPro" id="IPR052719">
    <property type="entry name" value="CvpA-like"/>
</dbReference>
<gene>
    <name evidence="6" type="ORF">FVW20_02380</name>
</gene>
<evidence type="ECO:0000256" key="5">
    <source>
        <dbReference type="SAM" id="Phobius"/>
    </source>
</evidence>
<sequence length="158" mass="17028">MNFNMLDAAFLIIVGLFVLRGLFRGFVEEVAGLVGVIGGFILANRHHGDAAPHVAKVVGDPGWVNVIAYVGVFLGVLLVVAIVARIIRKLLVITFAGWLDHMAGGVMGAAKGLLICSILLAVLLHFLPDAAFVRDSRVIPYLSMITSYVKTFLPQQLF</sequence>
<accession>A0ABS0J0G1</accession>
<keyword evidence="3 5" id="KW-1133">Transmembrane helix</keyword>
<evidence type="ECO:0000313" key="7">
    <source>
        <dbReference type="Proteomes" id="UP001194469"/>
    </source>
</evidence>
<evidence type="ECO:0000256" key="3">
    <source>
        <dbReference type="ARBA" id="ARBA00022989"/>
    </source>
</evidence>
<organism evidence="6 7">
    <name type="scientific">Nitratidesulfovibrio oxamicus</name>
    <dbReference type="NCBI Taxonomy" id="32016"/>
    <lineage>
        <taxon>Bacteria</taxon>
        <taxon>Pseudomonadati</taxon>
        <taxon>Thermodesulfobacteriota</taxon>
        <taxon>Desulfovibrionia</taxon>
        <taxon>Desulfovibrionales</taxon>
        <taxon>Desulfovibrionaceae</taxon>
        <taxon>Nitratidesulfovibrio</taxon>
    </lineage>
</organism>
<evidence type="ECO:0000256" key="2">
    <source>
        <dbReference type="ARBA" id="ARBA00022692"/>
    </source>
</evidence>
<proteinExistence type="predicted"/>
<dbReference type="RefSeq" id="WP_196608136.1">
    <property type="nucleotide sequence ID" value="NZ_VRYY01000049.1"/>
</dbReference>
<evidence type="ECO:0000256" key="1">
    <source>
        <dbReference type="ARBA" id="ARBA00004141"/>
    </source>
</evidence>
<keyword evidence="2 5" id="KW-0812">Transmembrane</keyword>
<evidence type="ECO:0000313" key="6">
    <source>
        <dbReference type="EMBL" id="MBG3875902.1"/>
    </source>
</evidence>
<dbReference type="Proteomes" id="UP001194469">
    <property type="component" value="Unassembled WGS sequence"/>
</dbReference>
<dbReference type="PANTHER" id="PTHR36926:SF1">
    <property type="entry name" value="COLICIN V PRODUCTION PROTEIN"/>
    <property type="match status" value="1"/>
</dbReference>
<name>A0ABS0J0G1_9BACT</name>
<feature type="transmembrane region" description="Helical" evidence="5">
    <location>
        <begin position="6"/>
        <end position="23"/>
    </location>
</feature>
<dbReference type="InterPro" id="IPR003825">
    <property type="entry name" value="Colicin-V_CvpA"/>
</dbReference>
<comment type="subcellular location">
    <subcellularLocation>
        <location evidence="1">Membrane</location>
        <topology evidence="1">Multi-pass membrane protein</topology>
    </subcellularLocation>
</comment>
<dbReference type="EMBL" id="VRYY01000049">
    <property type="protein sequence ID" value="MBG3875902.1"/>
    <property type="molecule type" value="Genomic_DNA"/>
</dbReference>
<feature type="transmembrane region" description="Helical" evidence="5">
    <location>
        <begin position="108"/>
        <end position="127"/>
    </location>
</feature>
<comment type="caution">
    <text evidence="6">The sequence shown here is derived from an EMBL/GenBank/DDBJ whole genome shotgun (WGS) entry which is preliminary data.</text>
</comment>
<evidence type="ECO:0000256" key="4">
    <source>
        <dbReference type="ARBA" id="ARBA00023136"/>
    </source>
</evidence>
<dbReference type="PANTHER" id="PTHR36926">
    <property type="entry name" value="COLICIN V PRODUCTION PROTEIN"/>
    <property type="match status" value="1"/>
</dbReference>
<keyword evidence="7" id="KW-1185">Reference proteome</keyword>
<keyword evidence="4 5" id="KW-0472">Membrane</keyword>
<reference evidence="6 7" key="1">
    <citation type="submission" date="2019-08" db="EMBL/GenBank/DDBJ databases">
        <authorList>
            <person name="Luo N."/>
        </authorList>
    </citation>
    <scope>NUCLEOTIDE SEQUENCE [LARGE SCALE GENOMIC DNA]</scope>
    <source>
        <strain evidence="6 7">NCIMB 9442</strain>
    </source>
</reference>
<dbReference type="Pfam" id="PF02674">
    <property type="entry name" value="Colicin_V"/>
    <property type="match status" value="1"/>
</dbReference>
<protein>
    <submittedName>
        <fullName evidence="6">CvpA family protein</fullName>
    </submittedName>
</protein>
<feature type="transmembrane region" description="Helical" evidence="5">
    <location>
        <begin position="30"/>
        <end position="46"/>
    </location>
</feature>